<evidence type="ECO:0000313" key="15">
    <source>
        <dbReference type="EMBL" id="ANF24236.1"/>
    </source>
</evidence>
<evidence type="ECO:0000256" key="6">
    <source>
        <dbReference type="ARBA" id="ARBA00022763"/>
    </source>
</evidence>
<feature type="active site" description="Nucleophile; methyl group acceptor from either O6-methylguanine or O4-methylthymine" evidence="12">
    <location>
        <position position="312"/>
    </location>
</feature>
<dbReference type="Pfam" id="PF12833">
    <property type="entry name" value="HTH_18"/>
    <property type="match status" value="1"/>
</dbReference>
<keyword evidence="9" id="KW-0804">Transcription</keyword>
<feature type="binding site" evidence="13">
    <location>
        <position position="67"/>
    </location>
    <ligand>
        <name>Zn(2+)</name>
        <dbReference type="ChEBI" id="CHEBI:29105"/>
    </ligand>
</feature>
<dbReference type="InterPro" id="IPR036217">
    <property type="entry name" value="MethylDNA_cys_MeTrfase_DNAb"/>
</dbReference>
<dbReference type="PANTHER" id="PTHR10815:SF14">
    <property type="entry name" value="BIFUNCTIONAL TRANSCRIPTIONAL ACTIVATOR_DNA REPAIR ENZYME ADA"/>
    <property type="match status" value="1"/>
</dbReference>
<dbReference type="Gene3D" id="1.10.10.60">
    <property type="entry name" value="Homeodomain-like"/>
    <property type="match status" value="1"/>
</dbReference>
<dbReference type="Proteomes" id="UP000077787">
    <property type="component" value="Chromosome"/>
</dbReference>
<keyword evidence="7" id="KW-0805">Transcription regulation</keyword>
<dbReference type="GO" id="GO:0032259">
    <property type="term" value="P:methylation"/>
    <property type="evidence" value="ECO:0007669"/>
    <property type="project" value="UniProtKB-KW"/>
</dbReference>
<feature type="binding site" evidence="13">
    <location>
        <position position="37"/>
    </location>
    <ligand>
        <name>Zn(2+)</name>
        <dbReference type="ChEBI" id="CHEBI:29105"/>
    </ligand>
</feature>
<protein>
    <recommendedName>
        <fullName evidence="3">methylated-DNA--[protein]-cysteine S-methyltransferase</fullName>
        <ecNumber evidence="3">2.1.1.63</ecNumber>
    </recommendedName>
</protein>
<dbReference type="InterPro" id="IPR004026">
    <property type="entry name" value="Ada_DNA_repair_Zn-bd"/>
</dbReference>
<comment type="catalytic activity">
    <reaction evidence="1">
        <text>a 4-O-methyl-thymidine in DNA + L-cysteinyl-[protein] = a thymidine in DNA + S-methyl-L-cysteinyl-[protein]</text>
        <dbReference type="Rhea" id="RHEA:53428"/>
        <dbReference type="Rhea" id="RHEA-COMP:10131"/>
        <dbReference type="Rhea" id="RHEA-COMP:10132"/>
        <dbReference type="Rhea" id="RHEA-COMP:13555"/>
        <dbReference type="Rhea" id="RHEA-COMP:13556"/>
        <dbReference type="ChEBI" id="CHEBI:29950"/>
        <dbReference type="ChEBI" id="CHEBI:82612"/>
        <dbReference type="ChEBI" id="CHEBI:137386"/>
        <dbReference type="ChEBI" id="CHEBI:137387"/>
        <dbReference type="EC" id="2.1.1.63"/>
    </reaction>
</comment>
<evidence type="ECO:0000313" key="16">
    <source>
        <dbReference type="Proteomes" id="UP000077787"/>
    </source>
</evidence>
<dbReference type="Pfam" id="PF01035">
    <property type="entry name" value="DNA_binding_1"/>
    <property type="match status" value="1"/>
</dbReference>
<evidence type="ECO:0000256" key="7">
    <source>
        <dbReference type="ARBA" id="ARBA00023015"/>
    </source>
</evidence>
<evidence type="ECO:0000256" key="1">
    <source>
        <dbReference type="ARBA" id="ARBA00001286"/>
    </source>
</evidence>
<comment type="cofactor">
    <cofactor evidence="13">
        <name>Zn(2+)</name>
        <dbReference type="ChEBI" id="CHEBI:29105"/>
    </cofactor>
    <text evidence="13">Binds 1 zinc ion per subunit.</text>
</comment>
<dbReference type="InterPro" id="IPR009057">
    <property type="entry name" value="Homeodomain-like_sf"/>
</dbReference>
<keyword evidence="8" id="KW-0010">Activator</keyword>
<evidence type="ECO:0000256" key="4">
    <source>
        <dbReference type="ARBA" id="ARBA00022603"/>
    </source>
</evidence>
<dbReference type="SUPFAM" id="SSF53155">
    <property type="entry name" value="Methylated DNA-protein cysteine methyltransferase domain"/>
    <property type="match status" value="1"/>
</dbReference>
<feature type="domain" description="HTH araC/xylS-type" evidence="14">
    <location>
        <begin position="79"/>
        <end position="158"/>
    </location>
</feature>
<dbReference type="SUPFAM" id="SSF46689">
    <property type="entry name" value="Homeodomain-like"/>
    <property type="match status" value="1"/>
</dbReference>
<dbReference type="PROSITE" id="PS01124">
    <property type="entry name" value="HTH_ARAC_FAMILY_2"/>
    <property type="match status" value="1"/>
</dbReference>
<dbReference type="InterPro" id="IPR018060">
    <property type="entry name" value="HTH_AraC"/>
</dbReference>
<keyword evidence="5" id="KW-0808">Transferase</keyword>
<dbReference type="NCBIfam" id="TIGR00589">
    <property type="entry name" value="ogt"/>
    <property type="match status" value="1"/>
</dbReference>
<dbReference type="PANTHER" id="PTHR10815">
    <property type="entry name" value="METHYLATED-DNA--PROTEIN-CYSTEINE METHYLTRANSFERASE"/>
    <property type="match status" value="1"/>
</dbReference>
<keyword evidence="13" id="KW-0479">Metal-binding</keyword>
<dbReference type="InterPro" id="IPR016221">
    <property type="entry name" value="Bifunct_regulatory_prot_Ada"/>
</dbReference>
<feature type="binding site" evidence="13">
    <location>
        <position position="64"/>
    </location>
    <ligand>
        <name>Zn(2+)</name>
        <dbReference type="ChEBI" id="CHEBI:29105"/>
    </ligand>
</feature>
<dbReference type="GO" id="GO:0008270">
    <property type="term" value="F:zinc ion binding"/>
    <property type="evidence" value="ECO:0007669"/>
    <property type="project" value="InterPro"/>
</dbReference>
<dbReference type="GO" id="GO:0003908">
    <property type="term" value="F:methylated-DNA-[protein]-cysteine S-methyltransferase activity"/>
    <property type="evidence" value="ECO:0007669"/>
    <property type="project" value="UniProtKB-EC"/>
</dbReference>
<dbReference type="InterPro" id="IPR035451">
    <property type="entry name" value="Ada-like_dom_sf"/>
</dbReference>
<name>A0A172WLN6_STUST</name>
<dbReference type="InterPro" id="IPR008332">
    <property type="entry name" value="MethylG_MeTrfase_N"/>
</dbReference>
<evidence type="ECO:0000256" key="2">
    <source>
        <dbReference type="ARBA" id="ARBA00008711"/>
    </source>
</evidence>
<dbReference type="GO" id="GO:0043565">
    <property type="term" value="F:sequence-specific DNA binding"/>
    <property type="evidence" value="ECO:0007669"/>
    <property type="project" value="InterPro"/>
</dbReference>
<evidence type="ECO:0000256" key="5">
    <source>
        <dbReference type="ARBA" id="ARBA00022679"/>
    </source>
</evidence>
<dbReference type="InterPro" id="IPR001497">
    <property type="entry name" value="MethylDNA_cys_MeTrfase_AS"/>
</dbReference>
<reference evidence="15 16" key="1">
    <citation type="submission" date="2016-05" db="EMBL/GenBank/DDBJ databases">
        <title>Genome sequence of Pseudomonas stutzeri 273 and identification of the exopolysaccharide biosynthesis locus.</title>
        <authorList>
            <person name="Wu S."/>
            <person name="Sun C."/>
        </authorList>
    </citation>
    <scope>NUCLEOTIDE SEQUENCE [LARGE SCALE GENOMIC DNA]</scope>
    <source>
        <strain evidence="15 16">273</strain>
    </source>
</reference>
<dbReference type="EMBL" id="CP015641">
    <property type="protein sequence ID" value="ANF24236.1"/>
    <property type="molecule type" value="Genomic_DNA"/>
</dbReference>
<dbReference type="FunFam" id="1.10.10.10:FF:000214">
    <property type="entry name" value="Methylated-DNA--protein-cysteine methyltransferase"/>
    <property type="match status" value="1"/>
</dbReference>
<dbReference type="InterPro" id="IPR036388">
    <property type="entry name" value="WH-like_DNA-bd_sf"/>
</dbReference>
<organism evidence="15 16">
    <name type="scientific">Stutzerimonas stutzeri</name>
    <name type="common">Pseudomonas stutzeri</name>
    <dbReference type="NCBI Taxonomy" id="316"/>
    <lineage>
        <taxon>Bacteria</taxon>
        <taxon>Pseudomonadati</taxon>
        <taxon>Pseudomonadota</taxon>
        <taxon>Gammaproteobacteria</taxon>
        <taxon>Pseudomonadales</taxon>
        <taxon>Pseudomonadaceae</taxon>
        <taxon>Stutzerimonas</taxon>
    </lineage>
</organism>
<evidence type="ECO:0000256" key="13">
    <source>
        <dbReference type="PIRSR" id="PIRSR000409-3"/>
    </source>
</evidence>
<evidence type="ECO:0000256" key="8">
    <source>
        <dbReference type="ARBA" id="ARBA00023159"/>
    </source>
</evidence>
<dbReference type="PIRSF" id="PIRSF000409">
    <property type="entry name" value="Ada"/>
    <property type="match status" value="1"/>
</dbReference>
<dbReference type="Gene3D" id="3.40.10.10">
    <property type="entry name" value="DNA Methylphosphotriester Repair Domain"/>
    <property type="match status" value="1"/>
</dbReference>
<dbReference type="GO" id="GO:0003700">
    <property type="term" value="F:DNA-binding transcription factor activity"/>
    <property type="evidence" value="ECO:0007669"/>
    <property type="project" value="InterPro"/>
</dbReference>
<dbReference type="Pfam" id="PF02870">
    <property type="entry name" value="Methyltransf_1N"/>
    <property type="match status" value="1"/>
</dbReference>
<keyword evidence="4" id="KW-0489">Methyltransferase</keyword>
<dbReference type="GO" id="GO:0006281">
    <property type="term" value="P:DNA repair"/>
    <property type="evidence" value="ECO:0007669"/>
    <property type="project" value="UniProtKB-KW"/>
</dbReference>
<dbReference type="RefSeq" id="WP_045424497.1">
    <property type="nucleotide sequence ID" value="NZ_CP015641.1"/>
</dbReference>
<dbReference type="OrthoDB" id="9802228at2"/>
<dbReference type="SUPFAM" id="SSF46767">
    <property type="entry name" value="Methylated DNA-protein cysteine methyltransferase, C-terminal domain"/>
    <property type="match status" value="1"/>
</dbReference>
<dbReference type="SUPFAM" id="SSF57884">
    <property type="entry name" value="Ada DNA repair protein, N-terminal domain (N-Ada 10)"/>
    <property type="match status" value="1"/>
</dbReference>
<dbReference type="Gene3D" id="1.10.10.10">
    <property type="entry name" value="Winged helix-like DNA-binding domain superfamily/Winged helix DNA-binding domain"/>
    <property type="match status" value="1"/>
</dbReference>
<sequence>MLDFDHCWQALCDRDPSFDGRFVFAVHSTRIFCRPSCPARRPRREGVSFFSHIHEAEAAGFRACRRCSPQGKSLAEQLDELVIAACRLLDESVEPMTLEQLAARIGLSSSHLARAFKSRTGLTPRAWAAARRRERLEMQLPDAGSVLGAALDAGYGSTRGAYQHTAAISPAQRRRKGAGETLRYATSPCPLGLLLVAASEKGICALLFGDERQALLEELRSRFSAADLLPDQAGLGEWLRSIITQLEEPTRAAQLPLDLRGTAFQQQVWQALRSIPPGETRRYGELAASLGSHARAVARACASNPVGLLVPCHRVVGANQALTGYRWGVERKAALLDSERDESGA</sequence>
<dbReference type="AlphaFoldDB" id="A0A172WLN6"/>
<dbReference type="InterPro" id="IPR036631">
    <property type="entry name" value="MGMT_N_sf"/>
</dbReference>
<evidence type="ECO:0000256" key="11">
    <source>
        <dbReference type="ARBA" id="ARBA00049348"/>
    </source>
</evidence>
<evidence type="ECO:0000256" key="10">
    <source>
        <dbReference type="ARBA" id="ARBA00023204"/>
    </source>
</evidence>
<dbReference type="CDD" id="cd06445">
    <property type="entry name" value="ATase"/>
    <property type="match status" value="1"/>
</dbReference>
<feature type="binding site" evidence="13">
    <location>
        <position position="33"/>
    </location>
    <ligand>
        <name>Zn(2+)</name>
        <dbReference type="ChEBI" id="CHEBI:29105"/>
    </ligand>
</feature>
<keyword evidence="13" id="KW-0862">Zinc</keyword>
<comment type="catalytic activity">
    <reaction evidence="11">
        <text>a 6-O-methyl-2'-deoxyguanosine in DNA + L-cysteinyl-[protein] = S-methyl-L-cysteinyl-[protein] + a 2'-deoxyguanosine in DNA</text>
        <dbReference type="Rhea" id="RHEA:24000"/>
        <dbReference type="Rhea" id="RHEA-COMP:10131"/>
        <dbReference type="Rhea" id="RHEA-COMP:10132"/>
        <dbReference type="Rhea" id="RHEA-COMP:11367"/>
        <dbReference type="Rhea" id="RHEA-COMP:11368"/>
        <dbReference type="ChEBI" id="CHEBI:29950"/>
        <dbReference type="ChEBI" id="CHEBI:82612"/>
        <dbReference type="ChEBI" id="CHEBI:85445"/>
        <dbReference type="ChEBI" id="CHEBI:85448"/>
        <dbReference type="EC" id="2.1.1.63"/>
    </reaction>
</comment>
<dbReference type="Gene3D" id="3.30.160.70">
    <property type="entry name" value="Methylated DNA-protein cysteine methyltransferase domain"/>
    <property type="match status" value="1"/>
</dbReference>
<feature type="active site" description="Nucleophile; methyl group acceptor from methylphosphotriester" evidence="12">
    <location>
        <position position="33"/>
    </location>
</feature>
<accession>A0A172WLN6</accession>
<proteinExistence type="inferred from homology"/>
<comment type="similarity">
    <text evidence="2">Belongs to the MGMT family.</text>
</comment>
<dbReference type="EC" id="2.1.1.63" evidence="3"/>
<gene>
    <name evidence="15" type="ORF">PS273GM_03270</name>
</gene>
<evidence type="ECO:0000256" key="3">
    <source>
        <dbReference type="ARBA" id="ARBA00011918"/>
    </source>
</evidence>
<dbReference type="InterPro" id="IPR014048">
    <property type="entry name" value="MethylDNA_cys_MeTrfase_DNA-bd"/>
</dbReference>
<dbReference type="Pfam" id="PF02805">
    <property type="entry name" value="Ada_Zn_binding"/>
    <property type="match status" value="1"/>
</dbReference>
<dbReference type="PROSITE" id="PS00374">
    <property type="entry name" value="MGMT"/>
    <property type="match status" value="1"/>
</dbReference>
<keyword evidence="6" id="KW-0227">DNA damage</keyword>
<dbReference type="eggNOG" id="COG0350">
    <property type="taxonomic scope" value="Bacteria"/>
</dbReference>
<evidence type="ECO:0000256" key="12">
    <source>
        <dbReference type="PIRSR" id="PIRSR000409-1"/>
    </source>
</evidence>
<dbReference type="NCBIfam" id="NF011964">
    <property type="entry name" value="PRK15435.1"/>
    <property type="match status" value="1"/>
</dbReference>
<evidence type="ECO:0000259" key="14">
    <source>
        <dbReference type="PROSITE" id="PS01124"/>
    </source>
</evidence>
<dbReference type="SMART" id="SM00342">
    <property type="entry name" value="HTH_ARAC"/>
    <property type="match status" value="1"/>
</dbReference>
<evidence type="ECO:0000256" key="9">
    <source>
        <dbReference type="ARBA" id="ARBA00023163"/>
    </source>
</evidence>
<keyword evidence="10" id="KW-0234">DNA repair</keyword>